<dbReference type="PhylomeDB" id="A0A0G4I2H0"/>
<organism evidence="1">
    <name type="scientific">Chromera velia CCMP2878</name>
    <dbReference type="NCBI Taxonomy" id="1169474"/>
    <lineage>
        <taxon>Eukaryota</taxon>
        <taxon>Sar</taxon>
        <taxon>Alveolata</taxon>
        <taxon>Colpodellida</taxon>
        <taxon>Chromeraceae</taxon>
        <taxon>Chromera</taxon>
    </lineage>
</organism>
<evidence type="ECO:0000313" key="1">
    <source>
        <dbReference type="EMBL" id="CEM51071.1"/>
    </source>
</evidence>
<dbReference type="EMBL" id="CDMZ01004836">
    <property type="protein sequence ID" value="CEM51071.1"/>
    <property type="molecule type" value="Genomic_DNA"/>
</dbReference>
<dbReference type="VEuPathDB" id="CryptoDB:Cvel_10363"/>
<name>A0A0G4I2H0_9ALVE</name>
<protein>
    <submittedName>
        <fullName evidence="1">Uncharacterized protein</fullName>
    </submittedName>
</protein>
<dbReference type="AlphaFoldDB" id="A0A0G4I2H0"/>
<gene>
    <name evidence="1" type="ORF">Cvel_10363</name>
</gene>
<sequence length="230" mass="26417">MLIDRENYTHTPDLYAVWNIKSFMLDHECQGRARGTYCFWMDAGSFRFGLSGNDLLGPTALARVVEPLFRENEDRVLLGLMEPLDVSLLSWNRTKGPIDRVMVEGTFFGGTPGSLDWWRTEFFSLHDEYLQKGFFIGKDQNIMNSLAVLHPTRILFFSGYPQGANGCSQNGWFRFQQLLRDPNYRPAACDDLDTKVMRAEELFNALQETAETGRTPSRGDGRDWRPWIAV</sequence>
<proteinExistence type="predicted"/>
<accession>A0A0G4I2H0</accession>
<reference evidence="1" key="1">
    <citation type="submission" date="2014-11" db="EMBL/GenBank/DDBJ databases">
        <authorList>
            <person name="Otto D Thomas"/>
            <person name="Naeem Raeece"/>
        </authorList>
    </citation>
    <scope>NUCLEOTIDE SEQUENCE</scope>
</reference>